<proteinExistence type="predicted"/>
<organism evidence="10 11">
    <name type="scientific">Bacillus cereus</name>
    <dbReference type="NCBI Taxonomy" id="1396"/>
    <lineage>
        <taxon>Bacteria</taxon>
        <taxon>Bacillati</taxon>
        <taxon>Bacillota</taxon>
        <taxon>Bacilli</taxon>
        <taxon>Bacillales</taxon>
        <taxon>Bacillaceae</taxon>
        <taxon>Bacillus</taxon>
        <taxon>Bacillus cereus group</taxon>
    </lineage>
</organism>
<keyword evidence="5 9" id="KW-0812">Transmembrane</keyword>
<feature type="transmembrane region" description="Helical" evidence="9">
    <location>
        <begin position="194"/>
        <end position="213"/>
    </location>
</feature>
<dbReference type="RefSeq" id="WP_098523712.1">
    <property type="nucleotide sequence ID" value="NZ_NUYJ01000136.1"/>
</dbReference>
<evidence type="ECO:0000256" key="9">
    <source>
        <dbReference type="SAM" id="Phobius"/>
    </source>
</evidence>
<feature type="transmembrane region" description="Helical" evidence="9">
    <location>
        <begin position="225"/>
        <end position="243"/>
    </location>
</feature>
<evidence type="ECO:0000256" key="6">
    <source>
        <dbReference type="ARBA" id="ARBA00022967"/>
    </source>
</evidence>
<dbReference type="GO" id="GO:0005886">
    <property type="term" value="C:plasma membrane"/>
    <property type="evidence" value="ECO:0007669"/>
    <property type="project" value="TreeGrafter"/>
</dbReference>
<feature type="transmembrane region" description="Helical" evidence="9">
    <location>
        <begin position="147"/>
        <end position="164"/>
    </location>
</feature>
<reference evidence="10 11" key="1">
    <citation type="submission" date="2017-09" db="EMBL/GenBank/DDBJ databases">
        <title>Large-scale bioinformatics analysis of Bacillus genomes uncovers conserved roles of natural products in bacterial physiology.</title>
        <authorList>
            <consortium name="Agbiome Team Llc"/>
            <person name="Bleich R.M."/>
            <person name="Grubbs K.J."/>
            <person name="Santa Maria K.C."/>
            <person name="Allen S.E."/>
            <person name="Farag S."/>
            <person name="Shank E.A."/>
            <person name="Bowers A."/>
        </authorList>
    </citation>
    <scope>NUCLEOTIDE SEQUENCE [LARGE SCALE GENOMIC DNA]</scope>
    <source>
        <strain evidence="10 11">AFS067272</strain>
    </source>
</reference>
<keyword evidence="7 9" id="KW-1133">Transmembrane helix</keyword>
<dbReference type="AlphaFoldDB" id="A0AA44Q7W4"/>
<dbReference type="Pfam" id="PF03116">
    <property type="entry name" value="NQR2_RnfD_RnfE"/>
    <property type="match status" value="1"/>
</dbReference>
<gene>
    <name evidence="10" type="ORF">COK38_22365</name>
</gene>
<feature type="transmembrane region" description="Helical" evidence="9">
    <location>
        <begin position="249"/>
        <end position="268"/>
    </location>
</feature>
<evidence type="ECO:0000256" key="8">
    <source>
        <dbReference type="ARBA" id="ARBA00023136"/>
    </source>
</evidence>
<keyword evidence="3" id="KW-0285">Flavoprotein</keyword>
<evidence type="ECO:0008006" key="12">
    <source>
        <dbReference type="Google" id="ProtNLM"/>
    </source>
</evidence>
<keyword evidence="4" id="KW-0288">FMN</keyword>
<feature type="transmembrane region" description="Helical" evidence="9">
    <location>
        <begin position="123"/>
        <end position="141"/>
    </location>
</feature>
<evidence type="ECO:0000256" key="5">
    <source>
        <dbReference type="ARBA" id="ARBA00022692"/>
    </source>
</evidence>
<evidence type="ECO:0000313" key="11">
    <source>
        <dbReference type="Proteomes" id="UP000226357"/>
    </source>
</evidence>
<dbReference type="PANTHER" id="PTHR30578:SF0">
    <property type="entry name" value="ION-TRANSLOCATING OXIDOREDUCTASE COMPLEX SUBUNIT D"/>
    <property type="match status" value="1"/>
</dbReference>
<sequence>MNNKKVEKSKLFAFWSDYKIDPRYFLLLFLFSFFTVGQVYLGFFQTWDALVISVSTTTITELIWVRVLYKKWSFPLSAVITGIGVSLLLSSHVLWAYALTACLSISLKFIIRYKGAHVFNPNNLALVVMLVLLPDFAVSTPKQWTNGIWIMLCIMLLGFFVAYMANRLETVLTFLFSFTVFGLARHFVFGAPLMAALGPLMGAGLQLFSFYMITDPKTTPGTRKARIYFAFLVALIDAIFRVYRIPNPQFYALFIACLIFTVPFRVFMTLKKKKESTLEEGV</sequence>
<feature type="transmembrane region" description="Helical" evidence="9">
    <location>
        <begin position="72"/>
        <end position="89"/>
    </location>
</feature>
<keyword evidence="8 9" id="KW-0472">Membrane</keyword>
<feature type="transmembrane region" description="Helical" evidence="9">
    <location>
        <begin position="24"/>
        <end position="43"/>
    </location>
</feature>
<feature type="transmembrane region" description="Helical" evidence="9">
    <location>
        <begin position="171"/>
        <end position="188"/>
    </location>
</feature>
<name>A0AA44Q7W4_BACCE</name>
<accession>A0AA44Q7W4</accession>
<comment type="caution">
    <text evidence="10">The sequence shown here is derived from an EMBL/GenBank/DDBJ whole genome shotgun (WGS) entry which is preliminary data.</text>
</comment>
<dbReference type="InterPro" id="IPR004338">
    <property type="entry name" value="NqrB/RnfD"/>
</dbReference>
<evidence type="ECO:0000256" key="4">
    <source>
        <dbReference type="ARBA" id="ARBA00022643"/>
    </source>
</evidence>
<dbReference type="PANTHER" id="PTHR30578">
    <property type="entry name" value="ELECTRON TRANSPORT COMPLEX PROTEIN RNFD"/>
    <property type="match status" value="1"/>
</dbReference>
<dbReference type="GO" id="GO:0055085">
    <property type="term" value="P:transmembrane transport"/>
    <property type="evidence" value="ECO:0007669"/>
    <property type="project" value="InterPro"/>
</dbReference>
<keyword evidence="6" id="KW-1278">Translocase</keyword>
<evidence type="ECO:0000256" key="1">
    <source>
        <dbReference type="ARBA" id="ARBA00022448"/>
    </source>
</evidence>
<evidence type="ECO:0000313" key="10">
    <source>
        <dbReference type="EMBL" id="PFR92624.1"/>
    </source>
</evidence>
<dbReference type="Proteomes" id="UP000226357">
    <property type="component" value="Unassembled WGS sequence"/>
</dbReference>
<keyword evidence="2" id="KW-0597">Phosphoprotein</keyword>
<protein>
    <recommendedName>
        <fullName evidence="12">NQR2, RnfD, RnfE family</fullName>
    </recommendedName>
</protein>
<evidence type="ECO:0000256" key="7">
    <source>
        <dbReference type="ARBA" id="ARBA00022989"/>
    </source>
</evidence>
<dbReference type="EMBL" id="NVBO01000276">
    <property type="protein sequence ID" value="PFR92624.1"/>
    <property type="molecule type" value="Genomic_DNA"/>
</dbReference>
<evidence type="ECO:0000256" key="3">
    <source>
        <dbReference type="ARBA" id="ARBA00022630"/>
    </source>
</evidence>
<evidence type="ECO:0000256" key="2">
    <source>
        <dbReference type="ARBA" id="ARBA00022553"/>
    </source>
</evidence>
<keyword evidence="1" id="KW-0813">Transport</keyword>